<evidence type="ECO:0000256" key="2">
    <source>
        <dbReference type="SAM" id="MobiDB-lite"/>
    </source>
</evidence>
<protein>
    <submittedName>
        <fullName evidence="3">Uncharacterized protein</fullName>
    </submittedName>
</protein>
<evidence type="ECO:0000313" key="3">
    <source>
        <dbReference type="EMBL" id="CAH0515462.1"/>
    </source>
</evidence>
<feature type="region of interest" description="Disordered" evidence="2">
    <location>
        <begin position="349"/>
        <end position="401"/>
    </location>
</feature>
<feature type="compositionally biased region" description="Polar residues" evidence="2">
    <location>
        <begin position="363"/>
        <end position="385"/>
    </location>
</feature>
<feature type="region of interest" description="Disordered" evidence="2">
    <location>
        <begin position="434"/>
        <end position="462"/>
    </location>
</feature>
<feature type="coiled-coil region" evidence="1">
    <location>
        <begin position="139"/>
        <end position="166"/>
    </location>
</feature>
<evidence type="ECO:0000313" key="4">
    <source>
        <dbReference type="Proteomes" id="UP001158986"/>
    </source>
</evidence>
<gene>
    <name evidence="3" type="ORF">PBS001_LOCUS2172</name>
</gene>
<name>A0ABN8CQQ2_9STRA</name>
<reference evidence="3 4" key="1">
    <citation type="submission" date="2021-11" db="EMBL/GenBank/DDBJ databases">
        <authorList>
            <person name="Islam A."/>
            <person name="Islam S."/>
            <person name="Flora M.S."/>
            <person name="Rahman M."/>
            <person name="Ziaur R.M."/>
            <person name="Epstein J.H."/>
            <person name="Hassan M."/>
            <person name="Klassen M."/>
            <person name="Woodard K."/>
            <person name="Webb A."/>
            <person name="Webby R.J."/>
            <person name="El Zowalaty M.E."/>
        </authorList>
    </citation>
    <scope>NUCLEOTIDE SEQUENCE [LARGE SCALE GENOMIC DNA]</scope>
    <source>
        <strain evidence="3">Pbs1</strain>
    </source>
</reference>
<comment type="caution">
    <text evidence="3">The sequence shown here is derived from an EMBL/GenBank/DDBJ whole genome shotgun (WGS) entry which is preliminary data.</text>
</comment>
<keyword evidence="4" id="KW-1185">Reference proteome</keyword>
<sequence length="462" mass="51429">MTIDWRAEYEKVVMLEEDESTSLSLSSVQQTTKIQDDKTIAFLDTLLKQEGGEWWMKFCHRVEGATKESDGQKVNAPSEQDKKKLVVFKKRLSDVGSKLMVDLPELNVSVSSKEMPHFTKVRVLQLQLMCRMLCFGTLSSKKREELKKLKKEIRGLLDRVALLLDAANPPSLADEDVDERSPFQKFLQQKLGPRLQMLIPKLMQYLLRVYELEDEHSKVKQDVQGAMNSMLSTPVVKLPQPHPDIPSPSVTGNTSILSALRQERPPKRARPDARELFKEVMLPHQLQQKQMQLHSQKSRRVSISYRSNANKSSRDALHGVACVDSIKAVTTTRALTTRMSGGSELLRRAAAKTSAASSKPMSERSQLAGGQNTIASSPSTATQVGLSAPRRIQSASNAGSVARRTVVTSSVVMRTPDRPKRLGVRSIRRVLVEASPPLRRPSAHLLRSKSSQSGAKPPPLFG</sequence>
<proteinExistence type="predicted"/>
<evidence type="ECO:0000256" key="1">
    <source>
        <dbReference type="SAM" id="Coils"/>
    </source>
</evidence>
<keyword evidence="1" id="KW-0175">Coiled coil</keyword>
<accession>A0ABN8CQQ2</accession>
<organism evidence="3 4">
    <name type="scientific">Peronospora belbahrii</name>
    <dbReference type="NCBI Taxonomy" id="622444"/>
    <lineage>
        <taxon>Eukaryota</taxon>
        <taxon>Sar</taxon>
        <taxon>Stramenopiles</taxon>
        <taxon>Oomycota</taxon>
        <taxon>Peronosporomycetes</taxon>
        <taxon>Peronosporales</taxon>
        <taxon>Peronosporaceae</taxon>
        <taxon>Peronospora</taxon>
    </lineage>
</organism>
<dbReference type="Proteomes" id="UP001158986">
    <property type="component" value="Unassembled WGS sequence"/>
</dbReference>
<dbReference type="EMBL" id="CAKLCB010000112">
    <property type="protein sequence ID" value="CAH0515462.1"/>
    <property type="molecule type" value="Genomic_DNA"/>
</dbReference>